<evidence type="ECO:0000259" key="3">
    <source>
        <dbReference type="PROSITE" id="PS50112"/>
    </source>
</evidence>
<dbReference type="SUPFAM" id="SSF141868">
    <property type="entry name" value="EAL domain-like"/>
    <property type="match status" value="1"/>
</dbReference>
<sequence>MKMRRSSYFTSLLCLMLLLIMQFGLVLKAQTTQTSVNINDSTPSVNLITSSHWLVADNKVQLSDVQELKTWRDTFSPQPLNKNQSLWGRVTLSTDSNHQPFFISIDNPRIDALDIYVLDERDRIINSYRLGTTRPHDNRPFEHRLFVVPVDIPYAQPRNIYIKIRDEGPLVFAFDVKSESALIQKEQRNSTIFSLFSGALTMMVLYFLVTYTLLRSPVRFWFSVASTAYLLLFLNSQGVVSHVTGFNQYIDNLSTILCALLLFSLAKITFTIFRPLPTYYRYFLYAMGWLSAASAFVLNSYQQILLVSGASISSIVVIAVLAIFYRYKGHTISNRVFALGLTLISLTTVAHIGLYLNWVAFPEQLSLTLSTLIIIGIVLIAVAIAAHEKVNAFRHYNEQQTSIRALQQFVDMFEEAPEGRFISSLDGQLLRANLAMAKIFGYEDVAQMKAHLPTMSTLYAEPNERELLLGELHKNQTTLSRELRGKTRQNQDLWLSVSAQLSKNGDTGEKLICGSVVDISARKSDHQSIEYMASHDTLTGFYQRQAFEKHLHEAILFAKQQQEELTLLHVNIDQFKAINDTHGHKAGDAVLRQFSQLMKKIVSDDGIIGRLGGDEFGILLVGNNAQNSFMLANKLLNAVQAHEFTWEERPLTLGVSIGQVPWNDTISSSEQLLSMADSACYMAKKHGRNRLHTYSSTDKQIAKYESQLSWLPRIQHALSHNGFELHCQTYMPMTSIAKGHHYEILLRLVDEHDQRILPNEFLPAAERYNLSAKIDRWVIDTYFAWLAQNPQHKADLMRCNINLSGHSLGEQDLKLFILSAFEKYQVPHNKICFEITESMAILKLDETIEFIDTFKALGCTFALDDFGSGFSSYNYLKNLPVDQVKIDGEFVKNILIDPVDMAMVTSIKDIASAMKIQTVAEYVESKEIMVELGKIGVDFVQGFGVNKPISLSTMTDQNSVFNSEAGP</sequence>
<gene>
    <name evidence="6" type="ORF">GMES_2485</name>
</gene>
<dbReference type="Pfam" id="PF00563">
    <property type="entry name" value="EAL"/>
    <property type="match status" value="1"/>
</dbReference>
<evidence type="ECO:0000313" key="6">
    <source>
        <dbReference type="EMBL" id="GAC24780.1"/>
    </source>
</evidence>
<feature type="domain" description="PAS" evidence="3">
    <location>
        <begin position="405"/>
        <end position="443"/>
    </location>
</feature>
<dbReference type="NCBIfam" id="TIGR00229">
    <property type="entry name" value="sensory_box"/>
    <property type="match status" value="1"/>
</dbReference>
<comment type="cofactor">
    <cofactor evidence="1">
        <name>Mg(2+)</name>
        <dbReference type="ChEBI" id="CHEBI:18420"/>
    </cofactor>
</comment>
<feature type="domain" description="EAL" evidence="4">
    <location>
        <begin position="707"/>
        <end position="962"/>
    </location>
</feature>
<dbReference type="Gene3D" id="3.30.450.20">
    <property type="entry name" value="PAS domain"/>
    <property type="match status" value="1"/>
</dbReference>
<feature type="transmembrane region" description="Helical" evidence="2">
    <location>
        <begin position="336"/>
        <end position="358"/>
    </location>
</feature>
<dbReference type="InterPro" id="IPR035965">
    <property type="entry name" value="PAS-like_dom_sf"/>
</dbReference>
<dbReference type="Pfam" id="PF00990">
    <property type="entry name" value="GGDEF"/>
    <property type="match status" value="1"/>
</dbReference>
<dbReference type="Gene3D" id="3.30.70.270">
    <property type="match status" value="1"/>
</dbReference>
<dbReference type="InterPro" id="IPR000014">
    <property type="entry name" value="PAS"/>
</dbReference>
<dbReference type="Pfam" id="PF07696">
    <property type="entry name" value="7TMR-DISMED2"/>
    <property type="match status" value="1"/>
</dbReference>
<keyword evidence="2" id="KW-0472">Membrane</keyword>
<dbReference type="SUPFAM" id="SSF55073">
    <property type="entry name" value="Nucleotide cyclase"/>
    <property type="match status" value="1"/>
</dbReference>
<dbReference type="InterPro" id="IPR035919">
    <property type="entry name" value="EAL_sf"/>
</dbReference>
<feature type="transmembrane region" description="Helical" evidence="2">
    <location>
        <begin position="192"/>
        <end position="213"/>
    </location>
</feature>
<dbReference type="eggNOG" id="COG5001">
    <property type="taxonomic scope" value="Bacteria"/>
</dbReference>
<dbReference type="NCBIfam" id="TIGR00254">
    <property type="entry name" value="GGDEF"/>
    <property type="match status" value="1"/>
</dbReference>
<dbReference type="FunFam" id="3.30.70.270:FF:000001">
    <property type="entry name" value="Diguanylate cyclase domain protein"/>
    <property type="match status" value="1"/>
</dbReference>
<accession>K6ZN38</accession>
<keyword evidence="2" id="KW-0812">Transmembrane</keyword>
<evidence type="ECO:0000259" key="4">
    <source>
        <dbReference type="PROSITE" id="PS50883"/>
    </source>
</evidence>
<comment type="caution">
    <text evidence="6">The sequence shown here is derived from an EMBL/GenBank/DDBJ whole genome shotgun (WGS) entry which is preliminary data.</text>
</comment>
<dbReference type="InterPro" id="IPR001633">
    <property type="entry name" value="EAL_dom"/>
</dbReference>
<proteinExistence type="predicted"/>
<dbReference type="PANTHER" id="PTHR44757:SF2">
    <property type="entry name" value="BIOFILM ARCHITECTURE MAINTENANCE PROTEIN MBAA"/>
    <property type="match status" value="1"/>
</dbReference>
<evidence type="ECO:0000256" key="2">
    <source>
        <dbReference type="SAM" id="Phobius"/>
    </source>
</evidence>
<dbReference type="InterPro" id="IPR000160">
    <property type="entry name" value="GGDEF_dom"/>
</dbReference>
<evidence type="ECO:0000256" key="1">
    <source>
        <dbReference type="ARBA" id="ARBA00001946"/>
    </source>
</evidence>
<dbReference type="InterPro" id="IPR052155">
    <property type="entry name" value="Biofilm_reg_signaling"/>
</dbReference>
<dbReference type="SMART" id="SM00267">
    <property type="entry name" value="GGDEF"/>
    <property type="match status" value="1"/>
</dbReference>
<evidence type="ECO:0000313" key="7">
    <source>
        <dbReference type="Proteomes" id="UP000006263"/>
    </source>
</evidence>
<dbReference type="CDD" id="cd00130">
    <property type="entry name" value="PAS"/>
    <property type="match status" value="1"/>
</dbReference>
<organism evidence="6 7">
    <name type="scientific">Paraglaciecola mesophila KMM 241</name>
    <dbReference type="NCBI Taxonomy" id="1128912"/>
    <lineage>
        <taxon>Bacteria</taxon>
        <taxon>Pseudomonadati</taxon>
        <taxon>Pseudomonadota</taxon>
        <taxon>Gammaproteobacteria</taxon>
        <taxon>Alteromonadales</taxon>
        <taxon>Alteromonadaceae</taxon>
        <taxon>Paraglaciecola</taxon>
    </lineage>
</organism>
<feature type="transmembrane region" description="Helical" evidence="2">
    <location>
        <begin position="304"/>
        <end position="324"/>
    </location>
</feature>
<dbReference type="PANTHER" id="PTHR44757">
    <property type="entry name" value="DIGUANYLATE CYCLASE DGCP"/>
    <property type="match status" value="1"/>
</dbReference>
<dbReference type="InterPro" id="IPR029787">
    <property type="entry name" value="Nucleotide_cyclase"/>
</dbReference>
<feature type="transmembrane region" description="Helical" evidence="2">
    <location>
        <begin position="252"/>
        <end position="270"/>
    </location>
</feature>
<dbReference type="EMBL" id="BAEP01000051">
    <property type="protein sequence ID" value="GAC24780.1"/>
    <property type="molecule type" value="Genomic_DNA"/>
</dbReference>
<evidence type="ECO:0000259" key="5">
    <source>
        <dbReference type="PROSITE" id="PS50887"/>
    </source>
</evidence>
<dbReference type="Gene3D" id="2.60.40.2380">
    <property type="match status" value="1"/>
</dbReference>
<dbReference type="SMART" id="SM00052">
    <property type="entry name" value="EAL"/>
    <property type="match status" value="1"/>
</dbReference>
<dbReference type="AlphaFoldDB" id="K6ZN38"/>
<feature type="transmembrane region" description="Helical" evidence="2">
    <location>
        <begin position="364"/>
        <end position="386"/>
    </location>
</feature>
<dbReference type="CDD" id="cd01949">
    <property type="entry name" value="GGDEF"/>
    <property type="match status" value="1"/>
</dbReference>
<feature type="domain" description="GGDEF" evidence="5">
    <location>
        <begin position="563"/>
        <end position="696"/>
    </location>
</feature>
<protein>
    <submittedName>
        <fullName evidence="6">Diguanylate cyclase/phosphodiesterase with PAS/PAC sensor</fullName>
    </submittedName>
</protein>
<name>K6ZN38_9ALTE</name>
<feature type="transmembrane region" description="Helical" evidence="2">
    <location>
        <begin position="220"/>
        <end position="240"/>
    </location>
</feature>
<dbReference type="PROSITE" id="PS50112">
    <property type="entry name" value="PAS"/>
    <property type="match status" value="1"/>
</dbReference>
<reference evidence="6 7" key="1">
    <citation type="journal article" date="2017" name="Antonie Van Leeuwenhoek">
        <title>Rhizobium rhizosphaerae sp. nov., a novel species isolated from rice rhizosphere.</title>
        <authorList>
            <person name="Zhao J.J."/>
            <person name="Zhang J."/>
            <person name="Zhang R.J."/>
            <person name="Zhang C.W."/>
            <person name="Yin H.Q."/>
            <person name="Zhang X.X."/>
        </authorList>
    </citation>
    <scope>NUCLEOTIDE SEQUENCE [LARGE SCALE GENOMIC DNA]</scope>
    <source>
        <strain evidence="6 7">KMM 241</strain>
    </source>
</reference>
<dbReference type="SUPFAM" id="SSF55785">
    <property type="entry name" value="PYP-like sensor domain (PAS domain)"/>
    <property type="match status" value="1"/>
</dbReference>
<dbReference type="PROSITE" id="PS50883">
    <property type="entry name" value="EAL"/>
    <property type="match status" value="1"/>
</dbReference>
<dbReference type="CDD" id="cd01948">
    <property type="entry name" value="EAL"/>
    <property type="match status" value="1"/>
</dbReference>
<keyword evidence="2" id="KW-1133">Transmembrane helix</keyword>
<dbReference type="GO" id="GO:0003824">
    <property type="term" value="F:catalytic activity"/>
    <property type="evidence" value="ECO:0007669"/>
    <property type="project" value="UniProtKB-ARBA"/>
</dbReference>
<dbReference type="InterPro" id="IPR011622">
    <property type="entry name" value="7TMR_DISM_rcpt_extracell_dom2"/>
</dbReference>
<dbReference type="Proteomes" id="UP000006263">
    <property type="component" value="Unassembled WGS sequence"/>
</dbReference>
<dbReference type="PROSITE" id="PS50887">
    <property type="entry name" value="GGDEF"/>
    <property type="match status" value="1"/>
</dbReference>
<dbReference type="InterPro" id="IPR043128">
    <property type="entry name" value="Rev_trsase/Diguanyl_cyclase"/>
</dbReference>
<dbReference type="Gene3D" id="3.20.20.450">
    <property type="entry name" value="EAL domain"/>
    <property type="match status" value="1"/>
</dbReference>
<feature type="transmembrane region" description="Helical" evidence="2">
    <location>
        <begin position="282"/>
        <end position="298"/>
    </location>
</feature>